<dbReference type="EMBL" id="AEWX01000024">
    <property type="protein sequence ID" value="EGC19777.1"/>
    <property type="molecule type" value="Genomic_DNA"/>
</dbReference>
<keyword evidence="1" id="KW-0472">Membrane</keyword>
<dbReference type="Pfam" id="PF25221">
    <property type="entry name" value="5TMH_Lnb"/>
    <property type="match status" value="1"/>
</dbReference>
<dbReference type="InterPro" id="IPR025178">
    <property type="entry name" value="Lnb_N"/>
</dbReference>
<keyword evidence="1" id="KW-0812">Transmembrane</keyword>
<evidence type="ECO:0000259" key="3">
    <source>
        <dbReference type="Pfam" id="PF25221"/>
    </source>
</evidence>
<dbReference type="RefSeq" id="WP_007366405.1">
    <property type="nucleotide sequence ID" value="NZ_GL872282.1"/>
</dbReference>
<proteinExistence type="predicted"/>
<protein>
    <submittedName>
        <fullName evidence="4">Uncharacterized protein</fullName>
    </submittedName>
</protein>
<dbReference type="Pfam" id="PF13387">
    <property type="entry name" value="Lnb_N"/>
    <property type="match status" value="1"/>
</dbReference>
<evidence type="ECO:0000313" key="5">
    <source>
        <dbReference type="Proteomes" id="UP000005697"/>
    </source>
</evidence>
<feature type="transmembrane region" description="Helical" evidence="1">
    <location>
        <begin position="254"/>
        <end position="274"/>
    </location>
</feature>
<dbReference type="HOGENOM" id="CLU_052983_1_0_10"/>
<accession>F0F7T4</accession>
<keyword evidence="5" id="KW-1185">Reference proteome</keyword>
<gene>
    <name evidence="4" type="ORF">HMPREF9141_1651</name>
</gene>
<dbReference type="eggNOG" id="ENOG502Z87C">
    <property type="taxonomic scope" value="Bacteria"/>
</dbReference>
<sequence>MKKGLFYIVLLFFLSVFDATAGVRPVVYADSVQVSLLTCSPGEEVWAQYGHTAIRYLDRKSGEDIAVNYGIFSQDQPYFIPRFILGLTDYRMGVEPMDMFLAQYRYEGRGVIEQVLNLSAEDKQAIHSALLENMKPENVVYRYNFFYDNCTTRARDMLVNHLHGKVTYPVADKPETFRSMLHRWNHDYEWSQFGEDLLLGVNADRKTTKAEQQFLPDNLRCDFEKATYNGRPLVAETHTLLPPQKKDIESGFPLSPLSVSLLFVLLCVVMMTFSNLKRQLYWGWDAFLMLVSGLLGMIYFIMLFSQHPCVSLNVIIFFFNPLPLFFLYSTVKKKRDTWWKIWSILIVLGFAGCLFQRVSVPVLIVALFLLLHCILHLRISRSLKRVAQREKAHE</sequence>
<comment type="caution">
    <text evidence="4">The sequence shown here is derived from an EMBL/GenBank/DDBJ whole genome shotgun (WGS) entry which is preliminary data.</text>
</comment>
<feature type="transmembrane region" description="Helical" evidence="1">
    <location>
        <begin position="286"/>
        <end position="304"/>
    </location>
</feature>
<feature type="transmembrane region" description="Helical" evidence="1">
    <location>
        <begin position="338"/>
        <end position="355"/>
    </location>
</feature>
<dbReference type="Proteomes" id="UP000005697">
    <property type="component" value="Unassembled WGS sequence"/>
</dbReference>
<evidence type="ECO:0000259" key="2">
    <source>
        <dbReference type="Pfam" id="PF13387"/>
    </source>
</evidence>
<name>F0F7T4_9BACT</name>
<dbReference type="InterPro" id="IPR057436">
    <property type="entry name" value="5TMH_Lnb"/>
</dbReference>
<dbReference type="AlphaFoldDB" id="F0F7T4"/>
<keyword evidence="1" id="KW-1133">Transmembrane helix</keyword>
<dbReference type="OrthoDB" id="319167at2"/>
<feature type="domain" description="Lnb N-terminal periplasmic" evidence="2">
    <location>
        <begin position="29"/>
        <end position="164"/>
    </location>
</feature>
<evidence type="ECO:0000313" key="4">
    <source>
        <dbReference type="EMBL" id="EGC19777.1"/>
    </source>
</evidence>
<evidence type="ECO:0000256" key="1">
    <source>
        <dbReference type="SAM" id="Phobius"/>
    </source>
</evidence>
<organism evidence="4 5">
    <name type="scientific">Prevotella multiformis DSM 16608</name>
    <dbReference type="NCBI Taxonomy" id="888743"/>
    <lineage>
        <taxon>Bacteria</taxon>
        <taxon>Pseudomonadati</taxon>
        <taxon>Bacteroidota</taxon>
        <taxon>Bacteroidia</taxon>
        <taxon>Bacteroidales</taxon>
        <taxon>Prevotellaceae</taxon>
        <taxon>Prevotella</taxon>
    </lineage>
</organism>
<feature type="transmembrane region" description="Helical" evidence="1">
    <location>
        <begin position="361"/>
        <end position="379"/>
    </location>
</feature>
<reference evidence="4 5" key="1">
    <citation type="submission" date="2011-01" db="EMBL/GenBank/DDBJ databases">
        <authorList>
            <person name="Muzny D."/>
            <person name="Qin X."/>
            <person name="Deng J."/>
            <person name="Jiang H."/>
            <person name="Liu Y."/>
            <person name="Qu J."/>
            <person name="Song X.-Z."/>
            <person name="Zhang L."/>
            <person name="Thornton R."/>
            <person name="Coyle M."/>
            <person name="Francisco L."/>
            <person name="Jackson L."/>
            <person name="Javaid M."/>
            <person name="Korchina V."/>
            <person name="Kovar C."/>
            <person name="Mata R."/>
            <person name="Mathew T."/>
            <person name="Ngo R."/>
            <person name="Nguyen L."/>
            <person name="Nguyen N."/>
            <person name="Okwuonu G."/>
            <person name="Ongeri F."/>
            <person name="Pham C."/>
            <person name="Simmons D."/>
            <person name="Wilczek-Boney K."/>
            <person name="Hale W."/>
            <person name="Jakkamsetti A."/>
            <person name="Pham P."/>
            <person name="Ruth R."/>
            <person name="San Lucas F."/>
            <person name="Warren J."/>
            <person name="Zhang J."/>
            <person name="Zhao Z."/>
            <person name="Zhou C."/>
            <person name="Zhu D."/>
            <person name="Lee S."/>
            <person name="Bess C."/>
            <person name="Blankenburg K."/>
            <person name="Forbes L."/>
            <person name="Fu Q."/>
            <person name="Gubbala S."/>
            <person name="Hirani K."/>
            <person name="Jayaseelan J.C."/>
            <person name="Lara F."/>
            <person name="Munidasa M."/>
            <person name="Palculict T."/>
            <person name="Patil S."/>
            <person name="Pu L.-L."/>
            <person name="Saada N."/>
            <person name="Tang L."/>
            <person name="Weissenberger G."/>
            <person name="Zhu Y."/>
            <person name="Hemphill L."/>
            <person name="Shang Y."/>
            <person name="Youmans B."/>
            <person name="Ayvaz T."/>
            <person name="Ross M."/>
            <person name="Santibanez J."/>
            <person name="Aqrawi P."/>
            <person name="Gross S."/>
            <person name="Joshi V."/>
            <person name="Fowler G."/>
            <person name="Nazareth L."/>
            <person name="Reid J."/>
            <person name="Worley K."/>
            <person name="Petrosino J."/>
            <person name="Highlander S."/>
            <person name="Gibbs R."/>
        </authorList>
    </citation>
    <scope>NUCLEOTIDE SEQUENCE [LARGE SCALE GENOMIC DNA]</scope>
    <source>
        <strain evidence="4 5">DSM 16608</strain>
    </source>
</reference>
<dbReference type="STRING" id="888743.HMPREF9141_1651"/>
<feature type="domain" description="Lnb-like transmembrane" evidence="3">
    <location>
        <begin position="249"/>
        <end position="379"/>
    </location>
</feature>
<feature type="transmembrane region" description="Helical" evidence="1">
    <location>
        <begin position="310"/>
        <end position="331"/>
    </location>
</feature>